<evidence type="ECO:0000313" key="3">
    <source>
        <dbReference type="Proteomes" id="UP000031196"/>
    </source>
</evidence>
<dbReference type="AlphaFoldDB" id="A0A0B4DMU6"/>
<organism evidence="2 3">
    <name type="scientific">Pseudarthrobacter phenanthrenivorans</name>
    <name type="common">Arthrobacter phenanthrenivorans</name>
    <dbReference type="NCBI Taxonomy" id="361575"/>
    <lineage>
        <taxon>Bacteria</taxon>
        <taxon>Bacillati</taxon>
        <taxon>Actinomycetota</taxon>
        <taxon>Actinomycetes</taxon>
        <taxon>Micrococcales</taxon>
        <taxon>Micrococcaceae</taxon>
        <taxon>Pseudarthrobacter</taxon>
    </lineage>
</organism>
<dbReference type="InterPro" id="IPR023214">
    <property type="entry name" value="HAD_sf"/>
</dbReference>
<dbReference type="InterPro" id="IPR036412">
    <property type="entry name" value="HAD-like_sf"/>
</dbReference>
<dbReference type="InterPro" id="IPR006328">
    <property type="entry name" value="2-HAD"/>
</dbReference>
<gene>
    <name evidence="2" type="ORF">RM50_14880</name>
</gene>
<dbReference type="InterPro" id="IPR006439">
    <property type="entry name" value="HAD-SF_hydro_IA"/>
</dbReference>
<dbReference type="GO" id="GO:0019120">
    <property type="term" value="F:hydrolase activity, acting on acid halide bonds, in C-halide compounds"/>
    <property type="evidence" value="ECO:0007669"/>
    <property type="project" value="InterPro"/>
</dbReference>
<protein>
    <submittedName>
        <fullName evidence="2">Haloacid dehalogenase</fullName>
    </submittedName>
</protein>
<dbReference type="Gene3D" id="1.10.150.750">
    <property type="match status" value="1"/>
</dbReference>
<dbReference type="Proteomes" id="UP000031196">
    <property type="component" value="Unassembled WGS sequence"/>
</dbReference>
<accession>A0A0B4DMU6</accession>
<sequence length="248" mass="27319">MRSEPYRSPSTGRGVRAVLFDTFGTVVDWRTGVAREAAAFAAERGQELDAETFADHWRALYQPALEAIRTGQRSFTKLDTLHRENLEQVLRRHGFDPERLDAGTLEELNRSWHRLPPWPDSVEGLAAIRRRYIVGPLSNGNTSLLLDMARNAGLPWDVIIGSDMTRAYKPLPQAYLRTAEFLDLHPGEVMLAAAHNSDLQAARTAGLATAFIARPAEYGPGQTADLGPESDWDLAASSITELAGRLGA</sequence>
<dbReference type="Pfam" id="PF00702">
    <property type="entry name" value="Hydrolase"/>
    <property type="match status" value="1"/>
</dbReference>
<dbReference type="Gene3D" id="3.40.50.1000">
    <property type="entry name" value="HAD superfamily/HAD-like"/>
    <property type="match status" value="1"/>
</dbReference>
<name>A0A0B4DMU6_PSEPS</name>
<dbReference type="PANTHER" id="PTHR43316">
    <property type="entry name" value="HYDROLASE, HALOACID DELAHOGENASE-RELATED"/>
    <property type="match status" value="1"/>
</dbReference>
<dbReference type="OrthoDB" id="3680851at2"/>
<dbReference type="CDD" id="cd02588">
    <property type="entry name" value="HAD_L2-DEX"/>
    <property type="match status" value="1"/>
</dbReference>
<evidence type="ECO:0000313" key="2">
    <source>
        <dbReference type="EMBL" id="KIC65730.1"/>
    </source>
</evidence>
<dbReference type="NCBIfam" id="TIGR01428">
    <property type="entry name" value="HAD_type_II"/>
    <property type="match status" value="1"/>
</dbReference>
<proteinExistence type="predicted"/>
<dbReference type="SUPFAM" id="SSF56784">
    <property type="entry name" value="HAD-like"/>
    <property type="match status" value="1"/>
</dbReference>
<comment type="caution">
    <text evidence="2">The sequence shown here is derived from an EMBL/GenBank/DDBJ whole genome shotgun (WGS) entry which is preliminary data.</text>
</comment>
<keyword evidence="1" id="KW-0378">Hydrolase</keyword>
<dbReference type="PRINTS" id="PR00413">
    <property type="entry name" value="HADHALOGNASE"/>
</dbReference>
<dbReference type="PANTHER" id="PTHR43316:SF3">
    <property type="entry name" value="HALOACID DEHALOGENASE, TYPE II (AFU_ORTHOLOGUE AFUA_2G07750)-RELATED"/>
    <property type="match status" value="1"/>
</dbReference>
<dbReference type="NCBIfam" id="TIGR01493">
    <property type="entry name" value="HAD-SF-IA-v2"/>
    <property type="match status" value="1"/>
</dbReference>
<evidence type="ECO:0000256" key="1">
    <source>
        <dbReference type="ARBA" id="ARBA00022801"/>
    </source>
</evidence>
<reference evidence="2 3" key="1">
    <citation type="submission" date="2014-12" db="EMBL/GenBank/DDBJ databases">
        <title>Genome sequencing of Arthrobacter phenanthrenivorans SWC37.</title>
        <authorList>
            <person name="Tan P.W."/>
            <person name="Chan K.-G."/>
        </authorList>
    </citation>
    <scope>NUCLEOTIDE SEQUENCE [LARGE SCALE GENOMIC DNA]</scope>
    <source>
        <strain evidence="2 3">SWC37</strain>
    </source>
</reference>
<dbReference type="EMBL" id="JWTB01000029">
    <property type="protein sequence ID" value="KIC65730.1"/>
    <property type="molecule type" value="Genomic_DNA"/>
</dbReference>
<dbReference type="InterPro" id="IPR051540">
    <property type="entry name" value="S-2-haloacid_dehalogenase"/>
</dbReference>
<dbReference type="RefSeq" id="WP_043454204.1">
    <property type="nucleotide sequence ID" value="NZ_JWTB01000029.1"/>
</dbReference>